<name>A0A378TE68_9MYCO</name>
<evidence type="ECO:0000256" key="1">
    <source>
        <dbReference type="SAM" id="SignalP"/>
    </source>
</evidence>
<feature type="chain" id="PRO_5038677036" evidence="1">
    <location>
        <begin position="25"/>
        <end position="190"/>
    </location>
</feature>
<keyword evidence="1" id="KW-0732">Signal</keyword>
<dbReference type="Proteomes" id="UP000254978">
    <property type="component" value="Unassembled WGS sequence"/>
</dbReference>
<dbReference type="RefSeq" id="WP_068914747.1">
    <property type="nucleotide sequence ID" value="NZ_AP022600.1"/>
</dbReference>
<dbReference type="OrthoDB" id="4747430at2"/>
<keyword evidence="3" id="KW-1185">Reference proteome</keyword>
<evidence type="ECO:0000313" key="3">
    <source>
        <dbReference type="Proteomes" id="UP000254978"/>
    </source>
</evidence>
<gene>
    <name evidence="2" type="ORF">NCTC10821_02600</name>
</gene>
<accession>A0A378TE68</accession>
<dbReference type="EMBL" id="UGQT01000001">
    <property type="protein sequence ID" value="STZ59078.1"/>
    <property type="molecule type" value="Genomic_DNA"/>
</dbReference>
<reference evidence="2 3" key="1">
    <citation type="submission" date="2018-06" db="EMBL/GenBank/DDBJ databases">
        <authorList>
            <consortium name="Pathogen Informatics"/>
            <person name="Doyle S."/>
        </authorList>
    </citation>
    <scope>NUCLEOTIDE SEQUENCE [LARGE SCALE GENOMIC DNA]</scope>
    <source>
        <strain evidence="2 3">NCTC10821</strain>
    </source>
</reference>
<dbReference type="AlphaFoldDB" id="A0A378TE68"/>
<feature type="signal peptide" evidence="1">
    <location>
        <begin position="1"/>
        <end position="24"/>
    </location>
</feature>
<protein>
    <submittedName>
        <fullName evidence="2">Putative secreted protein</fullName>
    </submittedName>
</protein>
<proteinExistence type="predicted"/>
<sequence length="190" mass="20003">MKRFAAIPLAVAAALLAPSAPASAAADSGMSSFPVDPATQVEMHVNANCVAAEARCYFDTQANLLTPGGPTGFPGEFWARQTITLRSNDRNVWQEAEYSAPAGMPRETKGANHDNVLSRMLKNPSGVEISVTYFGGGGLERFRTDGSSVPTSWTTGRPDTAASFIVCSQIQVVYGGHNVTTRGACAQTGF</sequence>
<organism evidence="2 3">
    <name type="scientific">Mycolicibacterium tokaiense</name>
    <dbReference type="NCBI Taxonomy" id="39695"/>
    <lineage>
        <taxon>Bacteria</taxon>
        <taxon>Bacillati</taxon>
        <taxon>Actinomycetota</taxon>
        <taxon>Actinomycetes</taxon>
        <taxon>Mycobacteriales</taxon>
        <taxon>Mycobacteriaceae</taxon>
        <taxon>Mycolicibacterium</taxon>
    </lineage>
</organism>
<evidence type="ECO:0000313" key="2">
    <source>
        <dbReference type="EMBL" id="STZ59078.1"/>
    </source>
</evidence>